<name>A0A1F8GGZ1_9BACT</name>
<proteinExistence type="inferred from homology"/>
<keyword evidence="4" id="KW-0573">Peptidoglycan synthesis</keyword>
<evidence type="ECO:0000313" key="7">
    <source>
        <dbReference type="EMBL" id="OGN24573.1"/>
    </source>
</evidence>
<dbReference type="SUPFAM" id="SSF55729">
    <property type="entry name" value="Acyl-CoA N-acyltransferases (Nat)"/>
    <property type="match status" value="2"/>
</dbReference>
<dbReference type="Gene3D" id="3.40.630.30">
    <property type="match status" value="2"/>
</dbReference>
<keyword evidence="2" id="KW-0808">Transferase</keyword>
<evidence type="ECO:0000256" key="1">
    <source>
        <dbReference type="ARBA" id="ARBA00009943"/>
    </source>
</evidence>
<comment type="similarity">
    <text evidence="1">Belongs to the FemABX family.</text>
</comment>
<comment type="caution">
    <text evidence="7">The sequence shown here is derived from an EMBL/GenBank/DDBJ whole genome shotgun (WGS) entry which is preliminary data.</text>
</comment>
<reference evidence="7 8" key="1">
    <citation type="journal article" date="2016" name="Nat. Commun.">
        <title>Thousands of microbial genomes shed light on interconnected biogeochemical processes in an aquifer system.</title>
        <authorList>
            <person name="Anantharaman K."/>
            <person name="Brown C.T."/>
            <person name="Hug L.A."/>
            <person name="Sharon I."/>
            <person name="Castelle C.J."/>
            <person name="Probst A.J."/>
            <person name="Thomas B.C."/>
            <person name="Singh A."/>
            <person name="Wilkins M.J."/>
            <person name="Karaoz U."/>
            <person name="Brodie E.L."/>
            <person name="Williams K.H."/>
            <person name="Hubbard S.S."/>
            <person name="Banfield J.F."/>
        </authorList>
    </citation>
    <scope>NUCLEOTIDE SEQUENCE [LARGE SCALE GENOMIC DNA]</scope>
</reference>
<dbReference type="GO" id="GO:0071555">
    <property type="term" value="P:cell wall organization"/>
    <property type="evidence" value="ECO:0007669"/>
    <property type="project" value="UniProtKB-KW"/>
</dbReference>
<dbReference type="GO" id="GO:0009252">
    <property type="term" value="P:peptidoglycan biosynthetic process"/>
    <property type="evidence" value="ECO:0007669"/>
    <property type="project" value="UniProtKB-KW"/>
</dbReference>
<dbReference type="Proteomes" id="UP000178911">
    <property type="component" value="Unassembled WGS sequence"/>
</dbReference>
<dbReference type="InterPro" id="IPR016181">
    <property type="entry name" value="Acyl_CoA_acyltransferase"/>
</dbReference>
<evidence type="ECO:0000256" key="3">
    <source>
        <dbReference type="ARBA" id="ARBA00022960"/>
    </source>
</evidence>
<dbReference type="GO" id="GO:0016755">
    <property type="term" value="F:aminoacyltransferase activity"/>
    <property type="evidence" value="ECO:0007669"/>
    <property type="project" value="InterPro"/>
</dbReference>
<dbReference type="Pfam" id="PF02388">
    <property type="entry name" value="FemAB"/>
    <property type="match status" value="3"/>
</dbReference>
<accession>A0A1F8GGZ1</accession>
<organism evidence="7 8">
    <name type="scientific">Candidatus Yanofskybacteria bacterium RIFCSPLOWO2_01_FULL_43_22</name>
    <dbReference type="NCBI Taxonomy" id="1802695"/>
    <lineage>
        <taxon>Bacteria</taxon>
        <taxon>Candidatus Yanofskyibacteriota</taxon>
    </lineage>
</organism>
<dbReference type="PROSITE" id="PS51191">
    <property type="entry name" value="FEMABX"/>
    <property type="match status" value="1"/>
</dbReference>
<dbReference type="AlphaFoldDB" id="A0A1F8GGZ1"/>
<dbReference type="InterPro" id="IPR050644">
    <property type="entry name" value="PG_Glycine_Bridge_Synth"/>
</dbReference>
<keyword evidence="5" id="KW-0012">Acyltransferase</keyword>
<keyword evidence="3" id="KW-0133">Cell shape</keyword>
<gene>
    <name evidence="7" type="ORF">A3A13_00645</name>
</gene>
<protein>
    <recommendedName>
        <fullName evidence="9">BioF2-like acetyltransferase domain-containing protein</fullName>
    </recommendedName>
</protein>
<dbReference type="STRING" id="1802695.A3A13_00645"/>
<evidence type="ECO:0000256" key="4">
    <source>
        <dbReference type="ARBA" id="ARBA00022984"/>
    </source>
</evidence>
<sequence>MKSFLQTTEWLKFQEQVGHKTWRFDNGKIRANIIQHKIPFGKNYLYIPHGPEILFDKISGGLKNEIDNFLKYLKELAKENKSIFVKMEPLADVVTELVFRKGIKRSKKEIQPSRSVIINLSLSEGELLERMHHKTRYNIKVAERNKVKVEDSNNLDIFWKLLGHTTKRDRFFSHGKDYYQKLLALNGGEFKVDLVLAYYESKPVAGAIILCYGDTGYYLHGASDYNHHQLMAPYALHWENIKHLKREGFKYYDFWGIDAQKWPGVTRFKLGWGGDAREYPGSFDIPISKFWYFMYRIVRRAF</sequence>
<evidence type="ECO:0000256" key="2">
    <source>
        <dbReference type="ARBA" id="ARBA00022679"/>
    </source>
</evidence>
<dbReference type="GO" id="GO:0008360">
    <property type="term" value="P:regulation of cell shape"/>
    <property type="evidence" value="ECO:0007669"/>
    <property type="project" value="UniProtKB-KW"/>
</dbReference>
<dbReference type="PANTHER" id="PTHR36174:SF1">
    <property type="entry name" value="LIPID II:GLYCINE GLYCYLTRANSFERASE"/>
    <property type="match status" value="1"/>
</dbReference>
<keyword evidence="6" id="KW-0961">Cell wall biogenesis/degradation</keyword>
<evidence type="ECO:0000256" key="5">
    <source>
        <dbReference type="ARBA" id="ARBA00023315"/>
    </source>
</evidence>
<dbReference type="PANTHER" id="PTHR36174">
    <property type="entry name" value="LIPID II:GLYCINE GLYCYLTRANSFERASE"/>
    <property type="match status" value="1"/>
</dbReference>
<evidence type="ECO:0000256" key="6">
    <source>
        <dbReference type="ARBA" id="ARBA00023316"/>
    </source>
</evidence>
<dbReference type="InterPro" id="IPR003447">
    <property type="entry name" value="FEMABX"/>
</dbReference>
<evidence type="ECO:0008006" key="9">
    <source>
        <dbReference type="Google" id="ProtNLM"/>
    </source>
</evidence>
<evidence type="ECO:0000313" key="8">
    <source>
        <dbReference type="Proteomes" id="UP000178911"/>
    </source>
</evidence>
<dbReference type="EMBL" id="MGKJ01000010">
    <property type="protein sequence ID" value="OGN24573.1"/>
    <property type="molecule type" value="Genomic_DNA"/>
</dbReference>